<reference evidence="3 4" key="1">
    <citation type="journal article" date="2024" name="Chem. Sci.">
        <title>Discovery of a lagriamide polyketide by integrated genome mining, isotopic labeling, and untargeted metabolomics.</title>
        <authorList>
            <person name="Fergusson C.H."/>
            <person name="Saulog J."/>
            <person name="Paulo B.S."/>
            <person name="Wilson D.M."/>
            <person name="Liu D.Y."/>
            <person name="Morehouse N.J."/>
            <person name="Waterworth S."/>
            <person name="Barkei J."/>
            <person name="Gray C.A."/>
            <person name="Kwan J.C."/>
            <person name="Eustaquio A.S."/>
            <person name="Linington R.G."/>
        </authorList>
    </citation>
    <scope>NUCLEOTIDE SEQUENCE [LARGE SCALE GENOMIC DNA]</scope>
    <source>
        <strain evidence="3 4">RL17-338-BIF-B</strain>
    </source>
</reference>
<comment type="caution">
    <text evidence="3">The sequence shown here is derived from an EMBL/GenBank/DDBJ whole genome shotgun (WGS) entry which is preliminary data.</text>
</comment>
<keyword evidence="4" id="KW-1185">Reference proteome</keyword>
<keyword evidence="1" id="KW-0233">DNA recombination</keyword>
<dbReference type="Proteomes" id="UP001469089">
    <property type="component" value="Unassembled WGS sequence"/>
</dbReference>
<accession>A0ABV1LY99</accession>
<evidence type="ECO:0000313" key="4">
    <source>
        <dbReference type="Proteomes" id="UP001469089"/>
    </source>
</evidence>
<dbReference type="EMBL" id="JAOALG010000003">
    <property type="protein sequence ID" value="MEQ5844325.1"/>
    <property type="molecule type" value="Genomic_DNA"/>
</dbReference>
<dbReference type="RefSeq" id="WP_349545924.1">
    <property type="nucleotide sequence ID" value="NZ_JAOALG010000003.1"/>
</dbReference>
<dbReference type="InterPro" id="IPR013762">
    <property type="entry name" value="Integrase-like_cat_sf"/>
</dbReference>
<dbReference type="Pfam" id="PF00589">
    <property type="entry name" value="Phage_integrase"/>
    <property type="match status" value="1"/>
</dbReference>
<organism evidence="3 4">
    <name type="scientific">Paraburkholderia acidicola</name>
    <dbReference type="NCBI Taxonomy" id="1912599"/>
    <lineage>
        <taxon>Bacteria</taxon>
        <taxon>Pseudomonadati</taxon>
        <taxon>Pseudomonadota</taxon>
        <taxon>Betaproteobacteria</taxon>
        <taxon>Burkholderiales</taxon>
        <taxon>Burkholderiaceae</taxon>
        <taxon>Paraburkholderia</taxon>
    </lineage>
</organism>
<dbReference type="InterPro" id="IPR011010">
    <property type="entry name" value="DNA_brk_join_enz"/>
</dbReference>
<dbReference type="SUPFAM" id="SSF56349">
    <property type="entry name" value="DNA breaking-rejoining enzymes"/>
    <property type="match status" value="1"/>
</dbReference>
<name>A0ABV1LY99_9BURK</name>
<feature type="domain" description="Tyr recombinase" evidence="2">
    <location>
        <begin position="122"/>
        <end position="303"/>
    </location>
</feature>
<dbReference type="InterPro" id="IPR002104">
    <property type="entry name" value="Integrase_catalytic"/>
</dbReference>
<evidence type="ECO:0000313" key="3">
    <source>
        <dbReference type="EMBL" id="MEQ5844325.1"/>
    </source>
</evidence>
<evidence type="ECO:0000259" key="2">
    <source>
        <dbReference type="PROSITE" id="PS51898"/>
    </source>
</evidence>
<sequence>MNVDPRWFTEPATPFSEWQRTDAVGGDRRPFAQRSIIQHEAMFERFHRHLVAHRATVATFGEADLESFFNDIGNRCAAGTTTRLRYAKLVDRLCRHLIELGVRTSNPAAAYLRREAWPEDEPVPLFLDPASDIRLQAHVQEPTADTQALRDMAIVALLLGAGVTAAEIRVAHPSHLVVDDIRPHVWVPARGARAERKVTLPGFTLPVLAAWGEHCDAEPADHLFPSSRGGAMSDWTLIEVVRVALTEIGFEAPDMSPRVLRNTFARRLLLDGRSNHDVSVLLGLSSQRTVVRLRGTINAPFIG</sequence>
<geneLocation type="plasmid" evidence="3">
    <name>pl1</name>
</geneLocation>
<keyword evidence="3" id="KW-0614">Plasmid</keyword>
<dbReference type="PROSITE" id="PS51898">
    <property type="entry name" value="TYR_RECOMBINASE"/>
    <property type="match status" value="1"/>
</dbReference>
<dbReference type="Gene3D" id="1.10.443.10">
    <property type="entry name" value="Intergrase catalytic core"/>
    <property type="match status" value="1"/>
</dbReference>
<protein>
    <submittedName>
        <fullName evidence="3">Tyrosine-type recombinase/integrase</fullName>
    </submittedName>
</protein>
<proteinExistence type="predicted"/>
<gene>
    <name evidence="3" type="ORF">N0A02_33225</name>
</gene>
<evidence type="ECO:0000256" key="1">
    <source>
        <dbReference type="ARBA" id="ARBA00023172"/>
    </source>
</evidence>